<dbReference type="STRING" id="1121416.SAMN02745220_01288"/>
<gene>
    <name evidence="2" type="ORF">SAMN02745220_01288</name>
</gene>
<protein>
    <recommendedName>
        <fullName evidence="4">FlgO domain-containing protein</fullName>
    </recommendedName>
</protein>
<name>A0A1M7Y268_9BACT</name>
<organism evidence="2 3">
    <name type="scientific">Desulfopila aestuarii DSM 18488</name>
    <dbReference type="NCBI Taxonomy" id="1121416"/>
    <lineage>
        <taxon>Bacteria</taxon>
        <taxon>Pseudomonadati</taxon>
        <taxon>Thermodesulfobacteriota</taxon>
        <taxon>Desulfobulbia</taxon>
        <taxon>Desulfobulbales</taxon>
        <taxon>Desulfocapsaceae</taxon>
        <taxon>Desulfopila</taxon>
    </lineage>
</organism>
<keyword evidence="1" id="KW-0732">Signal</keyword>
<reference evidence="2 3" key="1">
    <citation type="submission" date="2016-12" db="EMBL/GenBank/DDBJ databases">
        <authorList>
            <person name="Song W.-J."/>
            <person name="Kurnit D.M."/>
        </authorList>
    </citation>
    <scope>NUCLEOTIDE SEQUENCE [LARGE SCALE GENOMIC DNA]</scope>
    <source>
        <strain evidence="2 3">DSM 18488</strain>
    </source>
</reference>
<evidence type="ECO:0000313" key="3">
    <source>
        <dbReference type="Proteomes" id="UP000184603"/>
    </source>
</evidence>
<dbReference type="AlphaFoldDB" id="A0A1M7Y268"/>
<keyword evidence="3" id="KW-1185">Reference proteome</keyword>
<evidence type="ECO:0000256" key="1">
    <source>
        <dbReference type="SAM" id="SignalP"/>
    </source>
</evidence>
<feature type="signal peptide" evidence="1">
    <location>
        <begin position="1"/>
        <end position="20"/>
    </location>
</feature>
<accession>A0A1M7Y268</accession>
<feature type="chain" id="PRO_5012523129" description="FlgO domain-containing protein" evidence="1">
    <location>
        <begin position="21"/>
        <end position="270"/>
    </location>
</feature>
<dbReference type="RefSeq" id="WP_073612619.1">
    <property type="nucleotide sequence ID" value="NZ_FRFE01000004.1"/>
</dbReference>
<dbReference type="Proteomes" id="UP000184603">
    <property type="component" value="Unassembled WGS sequence"/>
</dbReference>
<evidence type="ECO:0000313" key="2">
    <source>
        <dbReference type="EMBL" id="SHO45997.1"/>
    </source>
</evidence>
<evidence type="ECO:0008006" key="4">
    <source>
        <dbReference type="Google" id="ProtNLM"/>
    </source>
</evidence>
<dbReference type="EMBL" id="FRFE01000004">
    <property type="protein sequence ID" value="SHO45997.1"/>
    <property type="molecule type" value="Genomic_DNA"/>
</dbReference>
<dbReference type="OrthoDB" id="5422230at2"/>
<dbReference type="PROSITE" id="PS51257">
    <property type="entry name" value="PROKAR_LIPOPROTEIN"/>
    <property type="match status" value="1"/>
</dbReference>
<proteinExistence type="predicted"/>
<sequence>MRIITLSCCFLLLLAGCARIPEPTGYQYTTQPKMQAAYHWVVLASDVANRINNQLVLSDYPRTPVYVRPTCGDEDTPCTAQENSTFSEAFRDLLITELVRFGVPVRKTPDEESITVHYKVQLVHHNAARLQTVRPGVMTAIATGIMVLRNAPWELQTIAGAGLLDFMNTAAVRSSSHEVIITTSMITKEQYLFRASDLYYINDADAGQYRDVAINEAAEIPLIGPEGTSEQNSAKRPGTMMPEKAVPETVIPTTIEPQPLIDEKVVIPEL</sequence>